<dbReference type="Proteomes" id="UP001356427">
    <property type="component" value="Unassembled WGS sequence"/>
</dbReference>
<gene>
    <name evidence="1" type="ORF">J4Q44_G00156170</name>
</gene>
<reference evidence="1 2" key="1">
    <citation type="submission" date="2021-04" db="EMBL/GenBank/DDBJ databases">
        <authorList>
            <person name="De Guttry C."/>
            <person name="Zahm M."/>
            <person name="Klopp C."/>
            <person name="Cabau C."/>
            <person name="Louis A."/>
            <person name="Berthelot C."/>
            <person name="Parey E."/>
            <person name="Roest Crollius H."/>
            <person name="Montfort J."/>
            <person name="Robinson-Rechavi M."/>
            <person name="Bucao C."/>
            <person name="Bouchez O."/>
            <person name="Gislard M."/>
            <person name="Lluch J."/>
            <person name="Milhes M."/>
            <person name="Lampietro C."/>
            <person name="Lopez Roques C."/>
            <person name="Donnadieu C."/>
            <person name="Braasch I."/>
            <person name="Desvignes T."/>
            <person name="Postlethwait J."/>
            <person name="Bobe J."/>
            <person name="Wedekind C."/>
            <person name="Guiguen Y."/>
        </authorList>
    </citation>
    <scope>NUCLEOTIDE SEQUENCE [LARGE SCALE GENOMIC DNA]</scope>
    <source>
        <strain evidence="1">Cs_M1</strain>
        <tissue evidence="1">Blood</tissue>
    </source>
</reference>
<organism evidence="1 2">
    <name type="scientific">Coregonus suidteri</name>
    <dbReference type="NCBI Taxonomy" id="861788"/>
    <lineage>
        <taxon>Eukaryota</taxon>
        <taxon>Metazoa</taxon>
        <taxon>Chordata</taxon>
        <taxon>Craniata</taxon>
        <taxon>Vertebrata</taxon>
        <taxon>Euteleostomi</taxon>
        <taxon>Actinopterygii</taxon>
        <taxon>Neopterygii</taxon>
        <taxon>Teleostei</taxon>
        <taxon>Protacanthopterygii</taxon>
        <taxon>Salmoniformes</taxon>
        <taxon>Salmonidae</taxon>
        <taxon>Coregoninae</taxon>
        <taxon>Coregonus</taxon>
    </lineage>
</organism>
<accession>A0AAN8LKB6</accession>
<evidence type="ECO:0000313" key="2">
    <source>
        <dbReference type="Proteomes" id="UP001356427"/>
    </source>
</evidence>
<name>A0AAN8LKB6_9TELE</name>
<dbReference type="AlphaFoldDB" id="A0AAN8LKB6"/>
<proteinExistence type="predicted"/>
<comment type="caution">
    <text evidence="1">The sequence shown here is derived from an EMBL/GenBank/DDBJ whole genome shotgun (WGS) entry which is preliminary data.</text>
</comment>
<evidence type="ECO:0000313" key="1">
    <source>
        <dbReference type="EMBL" id="KAK6314158.1"/>
    </source>
</evidence>
<sequence>MTTSPQLIRQVLSEFCSASGCSMTPAYPQDLHIHRVFRGVNKDAEMEAQQKGGSFLCFPMTKLRIFKHSKRGQKKNC</sequence>
<keyword evidence="2" id="KW-1185">Reference proteome</keyword>
<protein>
    <submittedName>
        <fullName evidence="1">Uncharacterized protein</fullName>
    </submittedName>
</protein>
<dbReference type="EMBL" id="JAGTTL010000013">
    <property type="protein sequence ID" value="KAK6314158.1"/>
    <property type="molecule type" value="Genomic_DNA"/>
</dbReference>